<dbReference type="AlphaFoldDB" id="A0AA38S1V3"/>
<sequence length="183" mass="21537">MKTLSWVGQALLFWFIVSLGYIWFHPGERNWRSSFPQPHIINGLPDDTKECGEQGSGTNVSFMINSDPFCKVRYSGSSTKDQIWTRLTRGIRSIRRHKDPPYDDHLMAIEKNQIRWFYFLTCSYGTRIEKIENFSHSQPLMKDSSEKKKNKKKKKKKKTNGFLVLYIREEGIQIKKEEGSSFF</sequence>
<proteinExistence type="predicted"/>
<comment type="caution">
    <text evidence="2">The sequence shown here is derived from an EMBL/GenBank/DDBJ whole genome shotgun (WGS) entry which is preliminary data.</text>
</comment>
<organism evidence="2 3">
    <name type="scientific">Centaurea solstitialis</name>
    <name type="common">yellow star-thistle</name>
    <dbReference type="NCBI Taxonomy" id="347529"/>
    <lineage>
        <taxon>Eukaryota</taxon>
        <taxon>Viridiplantae</taxon>
        <taxon>Streptophyta</taxon>
        <taxon>Embryophyta</taxon>
        <taxon>Tracheophyta</taxon>
        <taxon>Spermatophyta</taxon>
        <taxon>Magnoliopsida</taxon>
        <taxon>eudicotyledons</taxon>
        <taxon>Gunneridae</taxon>
        <taxon>Pentapetalae</taxon>
        <taxon>asterids</taxon>
        <taxon>campanulids</taxon>
        <taxon>Asterales</taxon>
        <taxon>Asteraceae</taxon>
        <taxon>Carduoideae</taxon>
        <taxon>Cardueae</taxon>
        <taxon>Centaureinae</taxon>
        <taxon>Centaurea</taxon>
    </lineage>
</organism>
<dbReference type="EMBL" id="JARYMX010000366">
    <property type="protein sequence ID" value="KAJ9535304.1"/>
    <property type="molecule type" value="Genomic_DNA"/>
</dbReference>
<dbReference type="Proteomes" id="UP001172457">
    <property type="component" value="Unassembled WGS sequence"/>
</dbReference>
<evidence type="ECO:0000313" key="3">
    <source>
        <dbReference type="Proteomes" id="UP001172457"/>
    </source>
</evidence>
<keyword evidence="1" id="KW-1133">Transmembrane helix</keyword>
<reference evidence="2" key="1">
    <citation type="submission" date="2023-03" db="EMBL/GenBank/DDBJ databases">
        <title>Chromosome-scale reference genome and RAD-based genetic map of yellow starthistle (Centaurea solstitialis) reveal putative structural variation and QTLs associated with invader traits.</title>
        <authorList>
            <person name="Reatini B."/>
            <person name="Cang F.A."/>
            <person name="Jiang Q."/>
            <person name="Mckibben M.T.W."/>
            <person name="Barker M.S."/>
            <person name="Rieseberg L.H."/>
            <person name="Dlugosch K.M."/>
        </authorList>
    </citation>
    <scope>NUCLEOTIDE SEQUENCE</scope>
    <source>
        <strain evidence="2">CAN-66</strain>
        <tissue evidence="2">Leaf</tissue>
    </source>
</reference>
<gene>
    <name evidence="2" type="ORF">OSB04_un001591</name>
</gene>
<name>A0AA38S1V3_9ASTR</name>
<feature type="transmembrane region" description="Helical" evidence="1">
    <location>
        <begin position="6"/>
        <end position="24"/>
    </location>
</feature>
<keyword evidence="1" id="KW-0472">Membrane</keyword>
<evidence type="ECO:0000313" key="2">
    <source>
        <dbReference type="EMBL" id="KAJ9535304.1"/>
    </source>
</evidence>
<protein>
    <submittedName>
        <fullName evidence="2">Uncharacterized protein</fullName>
    </submittedName>
</protein>
<evidence type="ECO:0000256" key="1">
    <source>
        <dbReference type="SAM" id="Phobius"/>
    </source>
</evidence>
<keyword evidence="1" id="KW-0812">Transmembrane</keyword>
<keyword evidence="3" id="KW-1185">Reference proteome</keyword>
<accession>A0AA38S1V3</accession>